<dbReference type="Proteomes" id="UP001597045">
    <property type="component" value="Unassembled WGS sequence"/>
</dbReference>
<keyword evidence="3" id="KW-1185">Reference proteome</keyword>
<sequence>MVLPLPKRFFGYLQPRLETPVFGIALTGVVGLIALALDVSTSTSFINFGAFTAFTFVNISVIALYIRKRGPVVRNLVFPVIGAAVDIWLLVNLDGAALTLGLIWLGLGILYLAYLTRLFRVAPPEITFEE</sequence>
<dbReference type="EMBL" id="JBHTIS010002308">
    <property type="protein sequence ID" value="MFD1049641.1"/>
    <property type="molecule type" value="Genomic_DNA"/>
</dbReference>
<feature type="transmembrane region" description="Helical" evidence="1">
    <location>
        <begin position="73"/>
        <end position="91"/>
    </location>
</feature>
<evidence type="ECO:0000313" key="3">
    <source>
        <dbReference type="Proteomes" id="UP001597045"/>
    </source>
</evidence>
<keyword evidence="1" id="KW-0812">Transmembrane</keyword>
<organism evidence="2 3">
    <name type="scientific">Kibdelosporangium lantanae</name>
    <dbReference type="NCBI Taxonomy" id="1497396"/>
    <lineage>
        <taxon>Bacteria</taxon>
        <taxon>Bacillati</taxon>
        <taxon>Actinomycetota</taxon>
        <taxon>Actinomycetes</taxon>
        <taxon>Pseudonocardiales</taxon>
        <taxon>Pseudonocardiaceae</taxon>
        <taxon>Kibdelosporangium</taxon>
    </lineage>
</organism>
<accession>A0ABW3MG25</accession>
<evidence type="ECO:0008006" key="4">
    <source>
        <dbReference type="Google" id="ProtNLM"/>
    </source>
</evidence>
<reference evidence="3" key="1">
    <citation type="journal article" date="2019" name="Int. J. Syst. Evol. Microbiol.">
        <title>The Global Catalogue of Microorganisms (GCM) 10K type strain sequencing project: providing services to taxonomists for standard genome sequencing and annotation.</title>
        <authorList>
            <consortium name="The Broad Institute Genomics Platform"/>
            <consortium name="The Broad Institute Genome Sequencing Center for Infectious Disease"/>
            <person name="Wu L."/>
            <person name="Ma J."/>
        </authorList>
    </citation>
    <scope>NUCLEOTIDE SEQUENCE [LARGE SCALE GENOMIC DNA]</scope>
    <source>
        <strain evidence="3">JCM 31486</strain>
    </source>
</reference>
<protein>
    <recommendedName>
        <fullName evidence="4">Amino acid permease</fullName>
    </recommendedName>
</protein>
<name>A0ABW3MG25_9PSEU</name>
<proteinExistence type="predicted"/>
<dbReference type="Gene3D" id="1.20.1740.10">
    <property type="entry name" value="Amino acid/polyamine transporter I"/>
    <property type="match status" value="1"/>
</dbReference>
<comment type="caution">
    <text evidence="2">The sequence shown here is derived from an EMBL/GenBank/DDBJ whole genome shotgun (WGS) entry which is preliminary data.</text>
</comment>
<feature type="transmembrane region" description="Helical" evidence="1">
    <location>
        <begin position="45"/>
        <end position="66"/>
    </location>
</feature>
<evidence type="ECO:0000313" key="2">
    <source>
        <dbReference type="EMBL" id="MFD1049641.1"/>
    </source>
</evidence>
<evidence type="ECO:0000256" key="1">
    <source>
        <dbReference type="SAM" id="Phobius"/>
    </source>
</evidence>
<gene>
    <name evidence="2" type="ORF">ACFQ1S_31000</name>
</gene>
<feature type="transmembrane region" description="Helical" evidence="1">
    <location>
        <begin position="21"/>
        <end position="39"/>
    </location>
</feature>
<keyword evidence="1" id="KW-0472">Membrane</keyword>
<keyword evidence="1" id="KW-1133">Transmembrane helix</keyword>
<feature type="transmembrane region" description="Helical" evidence="1">
    <location>
        <begin position="97"/>
        <end position="115"/>
    </location>
</feature>